<keyword evidence="2" id="KW-1185">Reference proteome</keyword>
<name>A0AAE0VLP7_9BIVA</name>
<evidence type="ECO:0000313" key="2">
    <source>
        <dbReference type="Proteomes" id="UP001195483"/>
    </source>
</evidence>
<evidence type="ECO:0000313" key="1">
    <source>
        <dbReference type="EMBL" id="KAK3582883.1"/>
    </source>
</evidence>
<sequence>MAEEETTSVDPTQTLVAELGHHIDKFDVKRFGDVHEDFKDIAKSVSMYCQGKVSWNNVAMKVSKLKATLENKNLKDKQLMAAIHSLNEIKGSCIQKKEHDMHNMRNRTCLDRYDETSSSSVRKVSTKATKITVPESKPQTIR</sequence>
<dbReference type="Proteomes" id="UP001195483">
    <property type="component" value="Unassembled WGS sequence"/>
</dbReference>
<comment type="caution">
    <text evidence="1">The sequence shown here is derived from an EMBL/GenBank/DDBJ whole genome shotgun (WGS) entry which is preliminary data.</text>
</comment>
<accession>A0AAE0VLP7</accession>
<dbReference type="AlphaFoldDB" id="A0AAE0VLP7"/>
<dbReference type="EMBL" id="JAEAOA010000619">
    <property type="protein sequence ID" value="KAK3582883.1"/>
    <property type="molecule type" value="Genomic_DNA"/>
</dbReference>
<proteinExistence type="predicted"/>
<reference evidence="1" key="1">
    <citation type="journal article" date="2021" name="Genome Biol. Evol.">
        <title>A High-Quality Reference Genome for a Parasitic Bivalve with Doubly Uniparental Inheritance (Bivalvia: Unionida).</title>
        <authorList>
            <person name="Smith C.H."/>
        </authorList>
    </citation>
    <scope>NUCLEOTIDE SEQUENCE</scope>
    <source>
        <strain evidence="1">CHS0354</strain>
    </source>
</reference>
<reference evidence="1" key="2">
    <citation type="journal article" date="2021" name="Genome Biol. Evol.">
        <title>Developing a high-quality reference genome for a parasitic bivalve with doubly uniparental inheritance (Bivalvia: Unionida).</title>
        <authorList>
            <person name="Smith C.H."/>
        </authorList>
    </citation>
    <scope>NUCLEOTIDE SEQUENCE</scope>
    <source>
        <strain evidence="1">CHS0354</strain>
        <tissue evidence="1">Mantle</tissue>
    </source>
</reference>
<organism evidence="1 2">
    <name type="scientific">Potamilus streckersoni</name>
    <dbReference type="NCBI Taxonomy" id="2493646"/>
    <lineage>
        <taxon>Eukaryota</taxon>
        <taxon>Metazoa</taxon>
        <taxon>Spiralia</taxon>
        <taxon>Lophotrochozoa</taxon>
        <taxon>Mollusca</taxon>
        <taxon>Bivalvia</taxon>
        <taxon>Autobranchia</taxon>
        <taxon>Heteroconchia</taxon>
        <taxon>Palaeoheterodonta</taxon>
        <taxon>Unionida</taxon>
        <taxon>Unionoidea</taxon>
        <taxon>Unionidae</taxon>
        <taxon>Ambleminae</taxon>
        <taxon>Lampsilini</taxon>
        <taxon>Potamilus</taxon>
    </lineage>
</organism>
<reference evidence="1" key="3">
    <citation type="submission" date="2023-05" db="EMBL/GenBank/DDBJ databases">
        <authorList>
            <person name="Smith C.H."/>
        </authorList>
    </citation>
    <scope>NUCLEOTIDE SEQUENCE</scope>
    <source>
        <strain evidence="1">CHS0354</strain>
        <tissue evidence="1">Mantle</tissue>
    </source>
</reference>
<protein>
    <submittedName>
        <fullName evidence="1">Uncharacterized protein</fullName>
    </submittedName>
</protein>
<gene>
    <name evidence="1" type="ORF">CHS0354_009689</name>
</gene>